<name>A0A2P4ZLZ2_9HYPO</name>
<evidence type="ECO:0000259" key="2">
    <source>
        <dbReference type="Pfam" id="PF20183"/>
    </source>
</evidence>
<evidence type="ECO:0000256" key="1">
    <source>
        <dbReference type="SAM" id="MobiDB-lite"/>
    </source>
</evidence>
<dbReference type="RefSeq" id="XP_018665908.1">
    <property type="nucleotide sequence ID" value="XM_018801076.1"/>
</dbReference>
<proteinExistence type="predicted"/>
<gene>
    <name evidence="3" type="ORF">TGAM01_v205616</name>
</gene>
<feature type="region of interest" description="Disordered" evidence="1">
    <location>
        <begin position="1"/>
        <end position="25"/>
    </location>
</feature>
<reference evidence="3 4" key="1">
    <citation type="journal article" date="2016" name="Genome Announc.">
        <title>Draft Whole-Genome Sequence of Trichoderma gamsii T6085, a Promising Biocontrol Agent of Fusarium Head Blight on Wheat.</title>
        <authorList>
            <person name="Baroncelli R."/>
            <person name="Zapparata A."/>
            <person name="Piaggeschi G."/>
            <person name="Sarrocco S."/>
            <person name="Vannacci G."/>
        </authorList>
    </citation>
    <scope>NUCLEOTIDE SEQUENCE [LARGE SCALE GENOMIC DNA]</scope>
    <source>
        <strain evidence="3 4">T6085</strain>
    </source>
</reference>
<dbReference type="AlphaFoldDB" id="A0A2P4ZLZ2"/>
<dbReference type="Pfam" id="PF20183">
    <property type="entry name" value="DUF6546"/>
    <property type="match status" value="1"/>
</dbReference>
<protein>
    <recommendedName>
        <fullName evidence="2">DUF6546 domain-containing protein</fullName>
    </recommendedName>
</protein>
<dbReference type="STRING" id="398673.A0A2P4ZLZ2"/>
<keyword evidence="4" id="KW-1185">Reference proteome</keyword>
<dbReference type="GeneID" id="29981159"/>
<accession>A0A2P4ZLZ2</accession>
<evidence type="ECO:0000313" key="4">
    <source>
        <dbReference type="Proteomes" id="UP000054821"/>
    </source>
</evidence>
<dbReference type="EMBL" id="JPDN02000018">
    <property type="protein sequence ID" value="PON25322.1"/>
    <property type="molecule type" value="Genomic_DNA"/>
</dbReference>
<dbReference type="InterPro" id="IPR046676">
    <property type="entry name" value="DUF6546"/>
</dbReference>
<sequence length="520" mass="60304">MARRRNIQKCRGQKRKRSPVQQPSKIGWSDLPLEVREMILEALEDSLQGGKAASYASVSKEWNRILEPYIFKRLKLLPPYSLEGFQYFITDRCRPFVQFIWFQFQRDCRPDWGNTDFEEQKRLDQLQFAYAVYCLFQILSEWGERKAGQPGIVLELSAFSSSDPRYSMKDTVPKELENVNIKEDSDALNAVYEKSAVRQTRKLSVEDMIYRKNSHLEFMYEASSFPLVVEAPFPTVNLVTDLTVRRQIHSSFFAQYMGRLVKALPRLEFITFEPVYDSADWELGWFPYSSLEPMKKILNAMPSSIRRLQVFEDDISLYDRHRPRRWVDRHALGQLAAKVSQDKEPEVLAMSFIIDASDFFGDFYSDFPAPEIARRPGEKVGWAKLTSLTLTSSNFNPHPSGVPSLLMAAARAARHMPSLAIMELYNAGFGYGGIFTYIHDEEGSIIQWESTWKWELPSDVIDIWRMTARVHGTEILEHNSGRITSRDLGWPARIISLLRTRETVVHPFTYCNMMNGLNHR</sequence>
<dbReference type="Proteomes" id="UP000054821">
    <property type="component" value="Unassembled WGS sequence"/>
</dbReference>
<feature type="compositionally biased region" description="Basic residues" evidence="1">
    <location>
        <begin position="1"/>
        <end position="18"/>
    </location>
</feature>
<feature type="domain" description="DUF6546" evidence="2">
    <location>
        <begin position="301"/>
        <end position="506"/>
    </location>
</feature>
<evidence type="ECO:0000313" key="3">
    <source>
        <dbReference type="EMBL" id="PON25322.1"/>
    </source>
</evidence>
<organism evidence="3 4">
    <name type="scientific">Trichoderma gamsii</name>
    <dbReference type="NCBI Taxonomy" id="398673"/>
    <lineage>
        <taxon>Eukaryota</taxon>
        <taxon>Fungi</taxon>
        <taxon>Dikarya</taxon>
        <taxon>Ascomycota</taxon>
        <taxon>Pezizomycotina</taxon>
        <taxon>Sordariomycetes</taxon>
        <taxon>Hypocreomycetidae</taxon>
        <taxon>Hypocreales</taxon>
        <taxon>Hypocreaceae</taxon>
        <taxon>Trichoderma</taxon>
    </lineage>
</organism>
<comment type="caution">
    <text evidence="3">The sequence shown here is derived from an EMBL/GenBank/DDBJ whole genome shotgun (WGS) entry which is preliminary data.</text>
</comment>